<feature type="compositionally biased region" description="Basic residues" evidence="1">
    <location>
        <begin position="1"/>
        <end position="12"/>
    </location>
</feature>
<reference evidence="4" key="1">
    <citation type="submission" date="2018-11" db="EMBL/GenBank/DDBJ databases">
        <title>Proposal to divide the Flavobacteriaceae and reorganize its genera based on Amino Acid Identity values calculated from whole genome sequences.</title>
        <authorList>
            <person name="Nicholson A.C."/>
            <person name="Gulvik C.A."/>
            <person name="Whitney A.M."/>
            <person name="Humrighouse B.W."/>
            <person name="Bell M."/>
            <person name="Holmes B."/>
            <person name="Steigerwalt A."/>
            <person name="Villarma A."/>
            <person name="Sheth M."/>
            <person name="Batra D."/>
            <person name="Pryor J."/>
            <person name="Bernardet J.-F."/>
            <person name="Hugo C."/>
            <person name="Kampfer P."/>
            <person name="Newman J."/>
            <person name="Mcquiston J.R."/>
        </authorList>
    </citation>
    <scope>NUCLEOTIDE SEQUENCE [LARGE SCALE GENOMIC DNA]</scope>
    <source>
        <strain evidence="4">H3056</strain>
    </source>
</reference>
<dbReference type="Pfam" id="PF12728">
    <property type="entry name" value="HTH_17"/>
    <property type="match status" value="1"/>
</dbReference>
<evidence type="ECO:0000259" key="2">
    <source>
        <dbReference type="Pfam" id="PF12728"/>
    </source>
</evidence>
<accession>A0A3N0X048</accession>
<evidence type="ECO:0000313" key="4">
    <source>
        <dbReference type="Proteomes" id="UP000270224"/>
    </source>
</evidence>
<reference evidence="4" key="2">
    <citation type="submission" date="2018-11" db="EMBL/GenBank/DDBJ databases">
        <title>Proposal to divide the Flavobacteriaceae and reorganize its genera based on Amino Acid Identity values calculated from whole genome sequences.</title>
        <authorList>
            <person name="Nicholson A.C."/>
            <person name="Gulvik C.A."/>
            <person name="Whitney A.M."/>
            <person name="Humrighouse B.W."/>
            <person name="Bell M."/>
            <person name="Holmens B."/>
            <person name="Steigerwalt A."/>
            <person name="Villarma A."/>
            <person name="Sheth M."/>
            <person name="Batra D."/>
            <person name="Pryor J."/>
            <person name="Bernardet J.-F."/>
            <person name="Hugo C."/>
            <person name="Kampfer P."/>
            <person name="Newman J."/>
            <person name="Mcquiston J.R."/>
        </authorList>
    </citation>
    <scope>NUCLEOTIDE SEQUENCE [LARGE SCALE GENOMIC DNA]</scope>
    <source>
        <strain evidence="4">H3056</strain>
    </source>
</reference>
<gene>
    <name evidence="3" type="ORF">EGI11_02375</name>
</gene>
<sequence>MNERKRNKKRPSYRTPPFSGGKKRQTSPPIYDNADMMQLFHVSGRTLQRWRKEGIVPYKKIGGKIFYLAEDVLKMMRKGDDAKE</sequence>
<dbReference type="PANTHER" id="PTHR34585">
    <property type="match status" value="1"/>
</dbReference>
<feature type="domain" description="Helix-turn-helix" evidence="2">
    <location>
        <begin position="31"/>
        <end position="78"/>
    </location>
</feature>
<feature type="region of interest" description="Disordered" evidence="1">
    <location>
        <begin position="1"/>
        <end position="32"/>
    </location>
</feature>
<dbReference type="Proteomes" id="UP000270224">
    <property type="component" value="Unassembled WGS sequence"/>
</dbReference>
<name>A0A3N0X048_9FLAO</name>
<dbReference type="InterPro" id="IPR041657">
    <property type="entry name" value="HTH_17"/>
</dbReference>
<dbReference type="InterPro" id="IPR009061">
    <property type="entry name" value="DNA-bd_dom_put_sf"/>
</dbReference>
<evidence type="ECO:0000313" key="3">
    <source>
        <dbReference type="EMBL" id="ROI10758.1"/>
    </source>
</evidence>
<keyword evidence="3" id="KW-0238">DNA-binding</keyword>
<dbReference type="OrthoDB" id="1028470at2"/>
<dbReference type="PANTHER" id="PTHR34585:SF22">
    <property type="entry name" value="HELIX-TURN-HELIX DOMAIN-CONTAINING PROTEIN"/>
    <property type="match status" value="1"/>
</dbReference>
<dbReference type="GO" id="GO:0003677">
    <property type="term" value="F:DNA binding"/>
    <property type="evidence" value="ECO:0007669"/>
    <property type="project" value="UniProtKB-KW"/>
</dbReference>
<dbReference type="EMBL" id="RJUG01000001">
    <property type="protein sequence ID" value="ROI10758.1"/>
    <property type="molecule type" value="Genomic_DNA"/>
</dbReference>
<dbReference type="AlphaFoldDB" id="A0A3N0X048"/>
<organism evidence="3 4">
    <name type="scientific">Kaistella daneshvariae</name>
    <dbReference type="NCBI Taxonomy" id="2487074"/>
    <lineage>
        <taxon>Bacteria</taxon>
        <taxon>Pseudomonadati</taxon>
        <taxon>Bacteroidota</taxon>
        <taxon>Flavobacteriia</taxon>
        <taxon>Flavobacteriales</taxon>
        <taxon>Weeksellaceae</taxon>
        <taxon>Chryseobacterium group</taxon>
        <taxon>Kaistella</taxon>
    </lineage>
</organism>
<dbReference type="RefSeq" id="WP_123264846.1">
    <property type="nucleotide sequence ID" value="NZ_RJUG01000001.1"/>
</dbReference>
<evidence type="ECO:0000256" key="1">
    <source>
        <dbReference type="SAM" id="MobiDB-lite"/>
    </source>
</evidence>
<proteinExistence type="predicted"/>
<protein>
    <submittedName>
        <fullName evidence="3">DNA-binding protein</fullName>
    </submittedName>
</protein>
<dbReference type="SUPFAM" id="SSF46955">
    <property type="entry name" value="Putative DNA-binding domain"/>
    <property type="match status" value="1"/>
</dbReference>
<comment type="caution">
    <text evidence="3">The sequence shown here is derived from an EMBL/GenBank/DDBJ whole genome shotgun (WGS) entry which is preliminary data.</text>
</comment>